<name>A0A263BU67_9BACI</name>
<dbReference type="Proteomes" id="UP000217083">
    <property type="component" value="Unassembled WGS sequence"/>
</dbReference>
<reference evidence="2" key="1">
    <citation type="submission" date="2017-08" db="EMBL/GenBank/DDBJ databases">
        <authorList>
            <person name="Huang Z."/>
        </authorList>
    </citation>
    <scope>NUCLEOTIDE SEQUENCE [LARGE SCALE GENOMIC DNA]</scope>
    <source>
        <strain evidence="2">SA5d-4</strain>
    </source>
</reference>
<proteinExistence type="predicted"/>
<comment type="caution">
    <text evidence="1">The sequence shown here is derived from an EMBL/GenBank/DDBJ whole genome shotgun (WGS) entry which is preliminary data.</text>
</comment>
<evidence type="ECO:0000313" key="1">
    <source>
        <dbReference type="EMBL" id="OZM57260.1"/>
    </source>
</evidence>
<reference evidence="1 2" key="2">
    <citation type="submission" date="2017-09" db="EMBL/GenBank/DDBJ databases">
        <title>Bacillus patelloidae sp. nov., isolated from the intestinal tract of a marine limpet.</title>
        <authorList>
            <person name="Liu R."/>
            <person name="Dong C."/>
            <person name="Shao Z."/>
        </authorList>
    </citation>
    <scope>NUCLEOTIDE SEQUENCE [LARGE SCALE GENOMIC DNA]</scope>
    <source>
        <strain evidence="1 2">SA5d-4</strain>
    </source>
</reference>
<dbReference type="EMBL" id="NPIA01000003">
    <property type="protein sequence ID" value="OZM57260.1"/>
    <property type="molecule type" value="Genomic_DNA"/>
</dbReference>
<keyword evidence="2" id="KW-1185">Reference proteome</keyword>
<evidence type="ECO:0000313" key="2">
    <source>
        <dbReference type="Proteomes" id="UP000217083"/>
    </source>
</evidence>
<dbReference type="RefSeq" id="WP_094923767.1">
    <property type="nucleotide sequence ID" value="NZ_NPIA01000003.1"/>
</dbReference>
<organism evidence="1 2">
    <name type="scientific">Lottiidibacillus patelloidae</name>
    <dbReference type="NCBI Taxonomy" id="2670334"/>
    <lineage>
        <taxon>Bacteria</taxon>
        <taxon>Bacillati</taxon>
        <taxon>Bacillota</taxon>
        <taxon>Bacilli</taxon>
        <taxon>Bacillales</taxon>
        <taxon>Bacillaceae</taxon>
        <taxon>Lottiidibacillus</taxon>
    </lineage>
</organism>
<protein>
    <submittedName>
        <fullName evidence="1">Uncharacterized protein</fullName>
    </submittedName>
</protein>
<gene>
    <name evidence="1" type="ORF">CIB95_07290</name>
</gene>
<dbReference type="AlphaFoldDB" id="A0A263BU67"/>
<dbReference type="PIRSF" id="PIRSF036710">
    <property type="entry name" value="YphA_Bacsu"/>
    <property type="match status" value="1"/>
</dbReference>
<dbReference type="InterPro" id="IPR014617">
    <property type="entry name" value="YphA_Bacsu"/>
</dbReference>
<dbReference type="Pfam" id="PF24124">
    <property type="entry name" value="YphA"/>
    <property type="match status" value="1"/>
</dbReference>
<accession>A0A263BU67</accession>
<sequence>MKEIDGILFLWLAWIIWVVATFLFRRSKERYLITVVALLSIIFSHTYVELPYLTINIAMLFLMLLGCYIVAKSTILQRCYLFIVSSILMMAYVAILAIHLFDPVWFLLNKKFVIVILCSFILLLLCRDMKQGLAVLFIGVNVGDIIFSLVIYNIHLVTFQQPLFALDVISLSITFTYIFNTYFNTVSSIQKSSMKSSKRGRALL</sequence>